<protein>
    <recommendedName>
        <fullName evidence="17">DASH complex subunit DUO1</fullName>
    </recommendedName>
    <alternativeName>
        <fullName evidence="18">Outer kinetochore protein DUO1</fullName>
    </alternativeName>
</protein>
<evidence type="ECO:0000256" key="16">
    <source>
        <dbReference type="ARBA" id="ARBA00023328"/>
    </source>
</evidence>
<organism evidence="20 21">
    <name type="scientific">Rhynchosporium graminicola</name>
    <dbReference type="NCBI Taxonomy" id="2792576"/>
    <lineage>
        <taxon>Eukaryota</taxon>
        <taxon>Fungi</taxon>
        <taxon>Dikarya</taxon>
        <taxon>Ascomycota</taxon>
        <taxon>Pezizomycotina</taxon>
        <taxon>Leotiomycetes</taxon>
        <taxon>Helotiales</taxon>
        <taxon>Ploettnerulaceae</taxon>
        <taxon>Rhynchosporium</taxon>
    </lineage>
</organism>
<comment type="caution">
    <text evidence="20">The sequence shown here is derived from an EMBL/GenBank/DDBJ whole genome shotgun (WGS) entry which is preliminary data.</text>
</comment>
<evidence type="ECO:0000256" key="6">
    <source>
        <dbReference type="ARBA" id="ARBA00022490"/>
    </source>
</evidence>
<feature type="compositionally biased region" description="Basic residues" evidence="19">
    <location>
        <begin position="250"/>
        <end position="259"/>
    </location>
</feature>
<keyword evidence="10" id="KW-0159">Chromosome partition</keyword>
<dbReference type="PANTHER" id="PTHR28216:SF1">
    <property type="entry name" value="DASH COMPLEX SUBUNIT DUO1"/>
    <property type="match status" value="1"/>
</dbReference>
<feature type="region of interest" description="Disordered" evidence="19">
    <location>
        <begin position="1"/>
        <end position="60"/>
    </location>
</feature>
<evidence type="ECO:0000256" key="11">
    <source>
        <dbReference type="ARBA" id="ARBA00022838"/>
    </source>
</evidence>
<feature type="region of interest" description="Disordered" evidence="19">
    <location>
        <begin position="150"/>
        <end position="259"/>
    </location>
</feature>
<accession>A0A1E1JVL7</accession>
<evidence type="ECO:0000256" key="9">
    <source>
        <dbReference type="ARBA" id="ARBA00022776"/>
    </source>
</evidence>
<evidence type="ECO:0000256" key="5">
    <source>
        <dbReference type="ARBA" id="ARBA00022454"/>
    </source>
</evidence>
<dbReference type="InParanoid" id="A0A1E1JVL7"/>
<keyword evidence="8" id="KW-0493">Microtubule</keyword>
<evidence type="ECO:0000256" key="12">
    <source>
        <dbReference type="ARBA" id="ARBA00023054"/>
    </source>
</evidence>
<keyword evidence="12" id="KW-0175">Coiled coil</keyword>
<dbReference type="GO" id="GO:0000278">
    <property type="term" value="P:mitotic cell cycle"/>
    <property type="evidence" value="ECO:0007669"/>
    <property type="project" value="InterPro"/>
</dbReference>
<evidence type="ECO:0000256" key="15">
    <source>
        <dbReference type="ARBA" id="ARBA00023306"/>
    </source>
</evidence>
<keyword evidence="16" id="KW-0137">Centromere</keyword>
<proteinExistence type="inferred from homology"/>
<feature type="compositionally biased region" description="Basic and acidic residues" evidence="19">
    <location>
        <begin position="150"/>
        <end position="176"/>
    </location>
</feature>
<evidence type="ECO:0000256" key="3">
    <source>
        <dbReference type="ARBA" id="ARBA00004629"/>
    </source>
</evidence>
<reference evidence="21" key="1">
    <citation type="submission" date="2016-03" db="EMBL/GenBank/DDBJ databases">
        <authorList>
            <person name="Ploux O."/>
        </authorList>
    </citation>
    <scope>NUCLEOTIDE SEQUENCE [LARGE SCALE GENOMIC DNA]</scope>
    <source>
        <strain evidence="21">UK7</strain>
    </source>
</reference>
<evidence type="ECO:0000256" key="2">
    <source>
        <dbReference type="ARBA" id="ARBA00004186"/>
    </source>
</evidence>
<name>A0A1E1JVL7_9HELO</name>
<dbReference type="GO" id="GO:0042729">
    <property type="term" value="C:DASH complex"/>
    <property type="evidence" value="ECO:0007669"/>
    <property type="project" value="InterPro"/>
</dbReference>
<dbReference type="GO" id="GO:0072686">
    <property type="term" value="C:mitotic spindle"/>
    <property type="evidence" value="ECO:0007669"/>
    <property type="project" value="InterPro"/>
</dbReference>
<feature type="compositionally biased region" description="Low complexity" evidence="19">
    <location>
        <begin position="201"/>
        <end position="222"/>
    </location>
</feature>
<evidence type="ECO:0000256" key="1">
    <source>
        <dbReference type="ARBA" id="ARBA00004123"/>
    </source>
</evidence>
<evidence type="ECO:0000256" key="18">
    <source>
        <dbReference type="ARBA" id="ARBA00044358"/>
    </source>
</evidence>
<keyword evidence="11" id="KW-0995">Kinetochore</keyword>
<dbReference type="GO" id="GO:0051301">
    <property type="term" value="P:cell division"/>
    <property type="evidence" value="ECO:0007669"/>
    <property type="project" value="UniProtKB-KW"/>
</dbReference>
<evidence type="ECO:0000256" key="17">
    <source>
        <dbReference type="ARBA" id="ARBA00044152"/>
    </source>
</evidence>
<dbReference type="AlphaFoldDB" id="A0A1E1JVL7"/>
<keyword evidence="6" id="KW-0963">Cytoplasm</keyword>
<comment type="subcellular location">
    <subcellularLocation>
        <location evidence="3">Chromosome</location>
        <location evidence="3">Centromere</location>
        <location evidence="3">Kinetochore</location>
    </subcellularLocation>
    <subcellularLocation>
        <location evidence="2">Cytoplasm</location>
        <location evidence="2">Cytoskeleton</location>
        <location evidence="2">Spindle</location>
    </subcellularLocation>
    <subcellularLocation>
        <location evidence="1">Nucleus</location>
    </subcellularLocation>
</comment>
<keyword evidence="5" id="KW-0158">Chromosome</keyword>
<dbReference type="PANTHER" id="PTHR28216">
    <property type="entry name" value="DASH COMPLEX SUBUNIT DUO1"/>
    <property type="match status" value="1"/>
</dbReference>
<evidence type="ECO:0000313" key="20">
    <source>
        <dbReference type="EMBL" id="CZS89761.1"/>
    </source>
</evidence>
<keyword evidence="7" id="KW-0132">Cell division</keyword>
<evidence type="ECO:0000256" key="19">
    <source>
        <dbReference type="SAM" id="MobiDB-lite"/>
    </source>
</evidence>
<evidence type="ECO:0000256" key="10">
    <source>
        <dbReference type="ARBA" id="ARBA00022829"/>
    </source>
</evidence>
<evidence type="ECO:0000256" key="13">
    <source>
        <dbReference type="ARBA" id="ARBA00023212"/>
    </source>
</evidence>
<dbReference type="GO" id="GO:0005874">
    <property type="term" value="C:microtubule"/>
    <property type="evidence" value="ECO:0007669"/>
    <property type="project" value="UniProtKB-KW"/>
</dbReference>
<keyword evidence="21" id="KW-1185">Reference proteome</keyword>
<gene>
    <name evidence="20" type="ORF">RCO7_02445</name>
</gene>
<sequence>MSTPDIGKLDLSDSESENEDLFASLSRPSKTSTTQKLPTKPADNNAPAQRNGESKYDTEQARDATLQRELKSVRSINEVIEGVVSSLETAKGNMDTVSRTVTSASTLLNTWVRILSQTEHNQRLILNPNWQGASQDVTDMENETVLRAQAAERRAAEEERRREEARRRAEDEERQRQAGTVARGTRGRGRGRGTGRGSVSGTGYVASGPLSSSSRGSLQTGRPGTGIGRGFGAAKFDCYNQTGSEQRPPASKRKRTSDQ</sequence>
<dbReference type="Proteomes" id="UP000178129">
    <property type="component" value="Unassembled WGS sequence"/>
</dbReference>
<evidence type="ECO:0000256" key="14">
    <source>
        <dbReference type="ARBA" id="ARBA00023242"/>
    </source>
</evidence>
<evidence type="ECO:0000256" key="8">
    <source>
        <dbReference type="ARBA" id="ARBA00022701"/>
    </source>
</evidence>
<keyword evidence="9" id="KW-0498">Mitosis</keyword>
<dbReference type="EMBL" id="FJUW01000003">
    <property type="protein sequence ID" value="CZS89761.1"/>
    <property type="molecule type" value="Genomic_DNA"/>
</dbReference>
<dbReference type="Pfam" id="PF08651">
    <property type="entry name" value="DASH_Duo1"/>
    <property type="match status" value="1"/>
</dbReference>
<dbReference type="InterPro" id="IPR013960">
    <property type="entry name" value="DASH_Duo1"/>
</dbReference>
<evidence type="ECO:0000256" key="4">
    <source>
        <dbReference type="ARBA" id="ARBA00005366"/>
    </source>
</evidence>
<dbReference type="STRING" id="914237.A0A1E1JVL7"/>
<evidence type="ECO:0000313" key="21">
    <source>
        <dbReference type="Proteomes" id="UP000178129"/>
    </source>
</evidence>
<evidence type="ECO:0000256" key="7">
    <source>
        <dbReference type="ARBA" id="ARBA00022618"/>
    </source>
</evidence>
<feature type="compositionally biased region" description="Polar residues" evidence="19">
    <location>
        <begin position="26"/>
        <end position="37"/>
    </location>
</feature>
<keyword evidence="15" id="KW-0131">Cell cycle</keyword>
<dbReference type="GO" id="GO:0007059">
    <property type="term" value="P:chromosome segregation"/>
    <property type="evidence" value="ECO:0007669"/>
    <property type="project" value="UniProtKB-KW"/>
</dbReference>
<keyword evidence="14" id="KW-0539">Nucleus</keyword>
<comment type="similarity">
    <text evidence="4">Belongs to the DASH complex DUO1 family.</text>
</comment>
<keyword evidence="13" id="KW-0206">Cytoskeleton</keyword>